<keyword evidence="3" id="KW-1185">Reference proteome</keyword>
<protein>
    <submittedName>
        <fullName evidence="2">Uncharacterized protein</fullName>
    </submittedName>
</protein>
<name>A0A5N6P307_9ASTR</name>
<evidence type="ECO:0000313" key="2">
    <source>
        <dbReference type="EMBL" id="KAD5803599.1"/>
    </source>
</evidence>
<feature type="compositionally biased region" description="Basic and acidic residues" evidence="1">
    <location>
        <begin position="61"/>
        <end position="73"/>
    </location>
</feature>
<proteinExistence type="predicted"/>
<reference evidence="2 3" key="1">
    <citation type="submission" date="2019-05" db="EMBL/GenBank/DDBJ databases">
        <title>Mikania micrantha, genome provides insights into the molecular mechanism of rapid growth.</title>
        <authorList>
            <person name="Liu B."/>
        </authorList>
    </citation>
    <scope>NUCLEOTIDE SEQUENCE [LARGE SCALE GENOMIC DNA]</scope>
    <source>
        <strain evidence="2">NLD-2019</strain>
        <tissue evidence="2">Leaf</tissue>
    </source>
</reference>
<accession>A0A5N6P307</accession>
<feature type="region of interest" description="Disordered" evidence="1">
    <location>
        <begin position="13"/>
        <end position="114"/>
    </location>
</feature>
<feature type="compositionally biased region" description="Basic and acidic residues" evidence="1">
    <location>
        <begin position="20"/>
        <end position="32"/>
    </location>
</feature>
<sequence>MCGDKNHFAADCFYNPRSRMFSEKQGRGRKESWSMSSSSSKEQGRNPVKKVSEASTSNSWKKQDKKGFGKKVSEASTSENQNKKASEKNIWKKKEIAEPSVQPPVPPKTSTLSVPSKMMSKKFTYNDANGKPKTIWAWVPIRN</sequence>
<comment type="caution">
    <text evidence="2">The sequence shown here is derived from an EMBL/GenBank/DDBJ whole genome shotgun (WGS) entry which is preliminary data.</text>
</comment>
<feature type="compositionally biased region" description="Basic and acidic residues" evidence="1">
    <location>
        <begin position="81"/>
        <end position="97"/>
    </location>
</feature>
<dbReference type="EMBL" id="SZYD01000007">
    <property type="protein sequence ID" value="KAD5803599.1"/>
    <property type="molecule type" value="Genomic_DNA"/>
</dbReference>
<dbReference type="Proteomes" id="UP000326396">
    <property type="component" value="Linkage Group LG15"/>
</dbReference>
<gene>
    <name evidence="2" type="ORF">E3N88_14959</name>
</gene>
<evidence type="ECO:0000313" key="3">
    <source>
        <dbReference type="Proteomes" id="UP000326396"/>
    </source>
</evidence>
<organism evidence="2 3">
    <name type="scientific">Mikania micrantha</name>
    <name type="common">bitter vine</name>
    <dbReference type="NCBI Taxonomy" id="192012"/>
    <lineage>
        <taxon>Eukaryota</taxon>
        <taxon>Viridiplantae</taxon>
        <taxon>Streptophyta</taxon>
        <taxon>Embryophyta</taxon>
        <taxon>Tracheophyta</taxon>
        <taxon>Spermatophyta</taxon>
        <taxon>Magnoliopsida</taxon>
        <taxon>eudicotyledons</taxon>
        <taxon>Gunneridae</taxon>
        <taxon>Pentapetalae</taxon>
        <taxon>asterids</taxon>
        <taxon>campanulids</taxon>
        <taxon>Asterales</taxon>
        <taxon>Asteraceae</taxon>
        <taxon>Asteroideae</taxon>
        <taxon>Heliantheae alliance</taxon>
        <taxon>Eupatorieae</taxon>
        <taxon>Mikania</taxon>
    </lineage>
</organism>
<evidence type="ECO:0000256" key="1">
    <source>
        <dbReference type="SAM" id="MobiDB-lite"/>
    </source>
</evidence>
<dbReference type="AlphaFoldDB" id="A0A5N6P307"/>